<dbReference type="InterPro" id="IPR017853">
    <property type="entry name" value="GH"/>
</dbReference>
<evidence type="ECO:0000256" key="1">
    <source>
        <dbReference type="ARBA" id="ARBA00000829"/>
    </source>
</evidence>
<keyword evidence="6" id="KW-0964">Secreted</keyword>
<evidence type="ECO:0000256" key="12">
    <source>
        <dbReference type="ARBA" id="ARBA00041614"/>
    </source>
</evidence>
<dbReference type="Pfam" id="PF17753">
    <property type="entry name" value="Ig_mannosidase"/>
    <property type="match status" value="1"/>
</dbReference>
<evidence type="ECO:0000256" key="8">
    <source>
        <dbReference type="ARBA" id="ARBA00023180"/>
    </source>
</evidence>
<evidence type="ECO:0000259" key="17">
    <source>
        <dbReference type="Pfam" id="PF22666"/>
    </source>
</evidence>
<evidence type="ECO:0000256" key="7">
    <source>
        <dbReference type="ARBA" id="ARBA00022801"/>
    </source>
</evidence>
<evidence type="ECO:0000256" key="4">
    <source>
        <dbReference type="ARBA" id="ARBA00011738"/>
    </source>
</evidence>
<proteinExistence type="inferred from homology"/>
<evidence type="ECO:0000256" key="6">
    <source>
        <dbReference type="ARBA" id="ARBA00022525"/>
    </source>
</evidence>
<dbReference type="InterPro" id="IPR054593">
    <property type="entry name" value="Beta-mannosidase-like_N2"/>
</dbReference>
<protein>
    <recommendedName>
        <fullName evidence="11">Beta-mannosidase B</fullName>
        <ecNumber evidence="5">3.2.1.25</ecNumber>
    </recommendedName>
    <alternativeName>
        <fullName evidence="12">Mannanase B</fullName>
    </alternativeName>
</protein>
<evidence type="ECO:0000313" key="19">
    <source>
        <dbReference type="Proteomes" id="UP001501523"/>
    </source>
</evidence>
<dbReference type="GO" id="GO:0016787">
    <property type="term" value="F:hydrolase activity"/>
    <property type="evidence" value="ECO:0007669"/>
    <property type="project" value="UniProtKB-KW"/>
</dbReference>
<comment type="pathway">
    <text evidence="3">Glycan metabolism; N-glycan degradation.</text>
</comment>
<dbReference type="InterPro" id="IPR050887">
    <property type="entry name" value="Beta-mannosidase_GH2"/>
</dbReference>
<dbReference type="EC" id="3.2.1.25" evidence="5"/>
<dbReference type="InterPro" id="IPR041625">
    <property type="entry name" value="Beta-mannosidase_Ig"/>
</dbReference>
<dbReference type="SUPFAM" id="SSF49785">
    <property type="entry name" value="Galactose-binding domain-like"/>
    <property type="match status" value="1"/>
</dbReference>
<gene>
    <name evidence="18" type="ORF">GCM10009105_32530</name>
</gene>
<dbReference type="Gene3D" id="2.60.40.10">
    <property type="entry name" value="Immunoglobulins"/>
    <property type="match status" value="3"/>
</dbReference>
<dbReference type="InterPro" id="IPR008979">
    <property type="entry name" value="Galactose-bd-like_sf"/>
</dbReference>
<accession>A0ABN1IVE6</accession>
<sequence length="881" mass="98482">MTRATFGPACALMLLFGAVANAAAPTTRTLHEHWQFRLLPGDAQAAQHPQMRDWMPASVPGEVHTDLLAASLIPDPDRGSAEAGLQWIGLADWEYRAHFDLGAETLRRRHLDLIFEGLDTYAEVTLNGKGLLSADNMHRRWRVPAKAHLKARGNELRVVLHSPIHRLLPIVQAIPPSQRLPGAYSSAFGDEPPDVHTDNYVRKANYQYGWDWGPRYVTAGIWRPVKLEAWDGFRIDDFHIKQDSVAAGAAQLEAELDVDADAARAVELALDYRGPDGKRSAAFTQQVTLKAGHNVVRMPLRIEQPRRWFPAGYGEQALYTFDARLGDVAVTRRTGLRSIELRREKDGWGRSMAFVVNGIPVFAKGANVIPFDSFASRVTRAQHAQVLRAAREDNMNMLRLWGGGYYESDDLYDLADELGLLLWQDFMFGGAIPPADDPAFRANVRAEAIDQLTRLRDHPSIALWCGNNEIETSWKGWGDRQTFKKGAPERAAQVWAGYRKLFGDELPALAARYHGDVPYWSSSPGTNLQGEVDVDDDGDRHSWAVWSGEPVEHYLDTSPRFMSEYGLQSLPVMRSVRAFAGPDELRIDSPVITAHQKYDGGKGNARILKYIGDNYGAPKDFESFVYLSQVMQAEGIELAATHLRSERPRSMGSLYWQLNDVWPGASWSSIDYYGRRKALAFHARRFYAPLLIAPIRNKGRTHVTLVSDRMTPTAAAWRLRVIDFDGKVVRDERHEAILPPLSSALVADYDDAHLLGGADPRRMVAVFELIVGGSSVSRQFVYFDAAKNLALPDPELRTSLLREDAGYRLLVSAKRFAREVWIDSGDLDVELEVNALTLLPGETVALRLASSEALATIERELHVRDLHDAVRSFDPITGTSQ</sequence>
<dbReference type="Gene3D" id="2.60.120.260">
    <property type="entry name" value="Galactose-binding domain-like"/>
    <property type="match status" value="1"/>
</dbReference>
<keyword evidence="9" id="KW-0326">Glycosidase</keyword>
<dbReference type="Gene3D" id="3.20.20.80">
    <property type="entry name" value="Glycosidases"/>
    <property type="match status" value="1"/>
</dbReference>
<comment type="subcellular location">
    <subcellularLocation>
        <location evidence="2">Secreted</location>
    </subcellularLocation>
</comment>
<dbReference type="Pfam" id="PF22666">
    <property type="entry name" value="Glyco_hydro_2_N2"/>
    <property type="match status" value="1"/>
</dbReference>
<dbReference type="PANTHER" id="PTHR43730:SF1">
    <property type="entry name" value="BETA-MANNOSIDASE"/>
    <property type="match status" value="1"/>
</dbReference>
<comment type="catalytic activity">
    <reaction evidence="1">
        <text>Hydrolysis of terminal, non-reducing beta-D-mannose residues in beta-D-mannosides.</text>
        <dbReference type="EC" id="3.2.1.25"/>
    </reaction>
</comment>
<evidence type="ECO:0000259" key="14">
    <source>
        <dbReference type="Pfam" id="PF00703"/>
    </source>
</evidence>
<evidence type="ECO:0000256" key="10">
    <source>
        <dbReference type="ARBA" id="ARBA00038429"/>
    </source>
</evidence>
<evidence type="ECO:0000256" key="2">
    <source>
        <dbReference type="ARBA" id="ARBA00004613"/>
    </source>
</evidence>
<evidence type="ECO:0000256" key="5">
    <source>
        <dbReference type="ARBA" id="ARBA00012754"/>
    </source>
</evidence>
<evidence type="ECO:0000256" key="11">
    <source>
        <dbReference type="ARBA" id="ARBA00041069"/>
    </source>
</evidence>
<dbReference type="InterPro" id="IPR006102">
    <property type="entry name" value="Ig-like_GH2"/>
</dbReference>
<feature type="domain" description="Mannosidase Ig/CBM-like" evidence="16">
    <location>
        <begin position="701"/>
        <end position="788"/>
    </location>
</feature>
<dbReference type="Proteomes" id="UP001501523">
    <property type="component" value="Unassembled WGS sequence"/>
</dbReference>
<keyword evidence="7 18" id="KW-0378">Hydrolase</keyword>
<evidence type="ECO:0000259" key="16">
    <source>
        <dbReference type="Pfam" id="PF17786"/>
    </source>
</evidence>
<feature type="domain" description="Beta-mannosidase-like galactose-binding" evidence="17">
    <location>
        <begin position="48"/>
        <end position="223"/>
    </location>
</feature>
<evidence type="ECO:0000256" key="9">
    <source>
        <dbReference type="ARBA" id="ARBA00023295"/>
    </source>
</evidence>
<name>A0ABN1IVE6_9GAMM</name>
<comment type="caution">
    <text evidence="18">The sequence shown here is derived from an EMBL/GenBank/DDBJ whole genome shotgun (WGS) entry which is preliminary data.</text>
</comment>
<dbReference type="Pfam" id="PF00703">
    <property type="entry name" value="Glyco_hydro_2"/>
    <property type="match status" value="1"/>
</dbReference>
<dbReference type="EMBL" id="BAAAEU010000024">
    <property type="protein sequence ID" value="GAA0721847.1"/>
    <property type="molecule type" value="Genomic_DNA"/>
</dbReference>
<dbReference type="PANTHER" id="PTHR43730">
    <property type="entry name" value="BETA-MANNOSIDASE"/>
    <property type="match status" value="1"/>
</dbReference>
<dbReference type="RefSeq" id="WP_343793046.1">
    <property type="nucleotide sequence ID" value="NZ_BAAAEU010000024.1"/>
</dbReference>
<feature type="domain" description="Beta-mannosidase Ig-fold" evidence="15">
    <location>
        <begin position="791"/>
        <end position="868"/>
    </location>
</feature>
<comment type="similarity">
    <text evidence="10">Belongs to the glycosyl hydrolase 2 family. Beta-mannosidase B subfamily.</text>
</comment>
<comment type="subunit">
    <text evidence="4">Homodimer.</text>
</comment>
<keyword evidence="8" id="KW-0325">Glycoprotein</keyword>
<evidence type="ECO:0000256" key="3">
    <source>
        <dbReference type="ARBA" id="ARBA00004740"/>
    </source>
</evidence>
<feature type="chain" id="PRO_5047316720" description="Beta-mannosidase B" evidence="13">
    <location>
        <begin position="23"/>
        <end position="881"/>
    </location>
</feature>
<keyword evidence="13" id="KW-0732">Signal</keyword>
<dbReference type="SUPFAM" id="SSF51445">
    <property type="entry name" value="(Trans)glycosidases"/>
    <property type="match status" value="1"/>
</dbReference>
<evidence type="ECO:0000259" key="15">
    <source>
        <dbReference type="Pfam" id="PF17753"/>
    </source>
</evidence>
<reference evidence="18 19" key="1">
    <citation type="journal article" date="2019" name="Int. J. Syst. Evol. Microbiol.">
        <title>The Global Catalogue of Microorganisms (GCM) 10K type strain sequencing project: providing services to taxonomists for standard genome sequencing and annotation.</title>
        <authorList>
            <consortium name="The Broad Institute Genomics Platform"/>
            <consortium name="The Broad Institute Genome Sequencing Center for Infectious Disease"/>
            <person name="Wu L."/>
            <person name="Ma J."/>
        </authorList>
    </citation>
    <scope>NUCLEOTIDE SEQUENCE [LARGE SCALE GENOMIC DNA]</scope>
    <source>
        <strain evidence="18 19">JCM 15421</strain>
    </source>
</reference>
<dbReference type="InterPro" id="IPR013783">
    <property type="entry name" value="Ig-like_fold"/>
</dbReference>
<feature type="domain" description="Glycoside hydrolase family 2 immunoglobulin-like beta-sandwich" evidence="14">
    <location>
        <begin position="234"/>
        <end position="337"/>
    </location>
</feature>
<dbReference type="InterPro" id="IPR036156">
    <property type="entry name" value="Beta-gal/glucu_dom_sf"/>
</dbReference>
<dbReference type="Pfam" id="PF17786">
    <property type="entry name" value="Mannosidase_ig"/>
    <property type="match status" value="1"/>
</dbReference>
<evidence type="ECO:0000313" key="18">
    <source>
        <dbReference type="EMBL" id="GAA0721847.1"/>
    </source>
</evidence>
<keyword evidence="19" id="KW-1185">Reference proteome</keyword>
<dbReference type="SUPFAM" id="SSF49303">
    <property type="entry name" value="beta-Galactosidase/glucuronidase domain"/>
    <property type="match status" value="3"/>
</dbReference>
<feature type="signal peptide" evidence="13">
    <location>
        <begin position="1"/>
        <end position="22"/>
    </location>
</feature>
<evidence type="ECO:0000256" key="13">
    <source>
        <dbReference type="SAM" id="SignalP"/>
    </source>
</evidence>
<organism evidence="18 19">
    <name type="scientific">Dokdonella soli</name>
    <dbReference type="NCBI Taxonomy" id="529810"/>
    <lineage>
        <taxon>Bacteria</taxon>
        <taxon>Pseudomonadati</taxon>
        <taxon>Pseudomonadota</taxon>
        <taxon>Gammaproteobacteria</taxon>
        <taxon>Lysobacterales</taxon>
        <taxon>Rhodanobacteraceae</taxon>
        <taxon>Dokdonella</taxon>
    </lineage>
</organism>
<dbReference type="InterPro" id="IPR041447">
    <property type="entry name" value="Mannosidase_ig"/>
</dbReference>